<dbReference type="RefSeq" id="WP_202921725.1">
    <property type="nucleotide sequence ID" value="NZ_CP036274.1"/>
</dbReference>
<keyword evidence="3" id="KW-1185">Reference proteome</keyword>
<dbReference type="PANTHER" id="PTHR41709:SF2">
    <property type="entry name" value="CIRCADIAN CLOCK PROTEIN KAIB2"/>
    <property type="match status" value="1"/>
</dbReference>
<dbReference type="GO" id="GO:0048511">
    <property type="term" value="P:rhythmic process"/>
    <property type="evidence" value="ECO:0007669"/>
    <property type="project" value="InterPro"/>
</dbReference>
<dbReference type="InterPro" id="IPR039022">
    <property type="entry name" value="KaiB-like"/>
</dbReference>
<evidence type="ECO:0000313" key="3">
    <source>
        <dbReference type="Proteomes" id="UP000315017"/>
    </source>
</evidence>
<feature type="domain" description="KaiB" evidence="1">
    <location>
        <begin position="7"/>
        <end position="88"/>
    </location>
</feature>
<dbReference type="SUPFAM" id="SSF52833">
    <property type="entry name" value="Thioredoxin-like"/>
    <property type="match status" value="1"/>
</dbReference>
<evidence type="ECO:0000313" key="2">
    <source>
        <dbReference type="EMBL" id="QDU27057.1"/>
    </source>
</evidence>
<dbReference type="SMART" id="SM01248">
    <property type="entry name" value="KaiB"/>
    <property type="match status" value="1"/>
</dbReference>
<reference evidence="2 3" key="1">
    <citation type="submission" date="2019-02" db="EMBL/GenBank/DDBJ databases">
        <title>Deep-cultivation of Planctomycetes and their phenomic and genomic characterization uncovers novel biology.</title>
        <authorList>
            <person name="Wiegand S."/>
            <person name="Jogler M."/>
            <person name="Boedeker C."/>
            <person name="Pinto D."/>
            <person name="Vollmers J."/>
            <person name="Rivas-Marin E."/>
            <person name="Kohn T."/>
            <person name="Peeters S.H."/>
            <person name="Heuer A."/>
            <person name="Rast P."/>
            <person name="Oberbeckmann S."/>
            <person name="Bunk B."/>
            <person name="Jeske O."/>
            <person name="Meyerdierks A."/>
            <person name="Storesund J.E."/>
            <person name="Kallscheuer N."/>
            <person name="Luecker S."/>
            <person name="Lage O.M."/>
            <person name="Pohl T."/>
            <person name="Merkel B.J."/>
            <person name="Hornburger P."/>
            <person name="Mueller R.-W."/>
            <person name="Bruemmer F."/>
            <person name="Labrenz M."/>
            <person name="Spormann A.M."/>
            <person name="Op den Camp H."/>
            <person name="Overmann J."/>
            <person name="Amann R."/>
            <person name="Jetten M.S.M."/>
            <person name="Mascher T."/>
            <person name="Medema M.H."/>
            <person name="Devos D.P."/>
            <person name="Kaster A.-K."/>
            <person name="Ovreas L."/>
            <person name="Rohde M."/>
            <person name="Galperin M.Y."/>
            <person name="Jogler C."/>
        </authorList>
    </citation>
    <scope>NUCLEOTIDE SEQUENCE [LARGE SCALE GENOMIC DNA]</scope>
    <source>
        <strain evidence="2 3">ETA_A8</strain>
    </source>
</reference>
<dbReference type="PANTHER" id="PTHR41709">
    <property type="entry name" value="KAIB-LIKE PROTEIN 1"/>
    <property type="match status" value="1"/>
</dbReference>
<evidence type="ECO:0000259" key="1">
    <source>
        <dbReference type="SMART" id="SM01248"/>
    </source>
</evidence>
<proteinExistence type="predicted"/>
<organism evidence="2 3">
    <name type="scientific">Anatilimnocola aggregata</name>
    <dbReference type="NCBI Taxonomy" id="2528021"/>
    <lineage>
        <taxon>Bacteria</taxon>
        <taxon>Pseudomonadati</taxon>
        <taxon>Planctomycetota</taxon>
        <taxon>Planctomycetia</taxon>
        <taxon>Pirellulales</taxon>
        <taxon>Pirellulaceae</taxon>
        <taxon>Anatilimnocola</taxon>
    </lineage>
</organism>
<dbReference type="Gene3D" id="3.40.30.10">
    <property type="entry name" value="Glutaredoxin"/>
    <property type="match status" value="1"/>
</dbReference>
<gene>
    <name evidence="2" type="primary">kaiB_1</name>
    <name evidence="2" type="ORF">ETAA8_21410</name>
</gene>
<dbReference type="Pfam" id="PF07689">
    <property type="entry name" value="KaiB"/>
    <property type="match status" value="1"/>
</dbReference>
<name>A0A517Y9Y9_9BACT</name>
<dbReference type="AlphaFoldDB" id="A0A517Y9Y9"/>
<dbReference type="InterPro" id="IPR011649">
    <property type="entry name" value="KaiB_domain"/>
</dbReference>
<protein>
    <submittedName>
        <fullName evidence="2">Circadian clock protein KaiB</fullName>
    </submittedName>
</protein>
<accession>A0A517Y9Y9</accession>
<dbReference type="KEGG" id="aagg:ETAA8_21410"/>
<dbReference type="Proteomes" id="UP000315017">
    <property type="component" value="Chromosome"/>
</dbReference>
<sequence>MEKHVYTFFIAGGSELAVRALANFDRLVRPRLEGGCTLTVVDILKEPRQAREHRIVATPMLVREHPLPVVRILGDLSEAAKVLDQLGLIGNDDSAIVSTSRTAGEER</sequence>
<dbReference type="InterPro" id="IPR036249">
    <property type="entry name" value="Thioredoxin-like_sf"/>
</dbReference>
<dbReference type="EMBL" id="CP036274">
    <property type="protein sequence ID" value="QDU27057.1"/>
    <property type="molecule type" value="Genomic_DNA"/>
</dbReference>